<reference evidence="16" key="1">
    <citation type="submission" date="2021-08" db="EMBL/GenBank/DDBJ databases">
        <authorList>
            <person name="Stevens D.C."/>
        </authorList>
    </citation>
    <scope>NUCLEOTIDE SEQUENCE</scope>
    <source>
        <strain evidence="16">DSM 53165</strain>
    </source>
</reference>
<evidence type="ECO:0000256" key="10">
    <source>
        <dbReference type="ARBA" id="ARBA00022840"/>
    </source>
</evidence>
<dbReference type="PANTHER" id="PTHR42945:SF1">
    <property type="entry name" value="HISTIDINE BIOSYNTHESIS BIFUNCTIONAL PROTEIN HIS7"/>
    <property type="match status" value="1"/>
</dbReference>
<evidence type="ECO:0000313" key="17">
    <source>
        <dbReference type="Proteomes" id="UP001139031"/>
    </source>
</evidence>
<dbReference type="GO" id="GO:0004636">
    <property type="term" value="F:phosphoribosyl-ATP diphosphatase activity"/>
    <property type="evidence" value="ECO:0007669"/>
    <property type="project" value="UniProtKB-EC"/>
</dbReference>
<evidence type="ECO:0000256" key="7">
    <source>
        <dbReference type="ARBA" id="ARBA00022605"/>
    </source>
</evidence>
<organism evidence="16 17">
    <name type="scientific">Nannocystis pusilla</name>
    <dbReference type="NCBI Taxonomy" id="889268"/>
    <lineage>
        <taxon>Bacteria</taxon>
        <taxon>Pseudomonadati</taxon>
        <taxon>Myxococcota</taxon>
        <taxon>Polyangia</taxon>
        <taxon>Nannocystales</taxon>
        <taxon>Nannocystaceae</taxon>
        <taxon>Nannocystis</taxon>
    </lineage>
</organism>
<evidence type="ECO:0000256" key="6">
    <source>
        <dbReference type="ARBA" id="ARBA00008299"/>
    </source>
</evidence>
<comment type="subcellular location">
    <subcellularLocation>
        <location evidence="13">Cytoplasm</location>
    </subcellularLocation>
</comment>
<gene>
    <name evidence="13 16" type="primary">hisIE</name>
    <name evidence="13" type="synonym">hisI</name>
    <name evidence="16" type="ORF">K7C98_03220</name>
</gene>
<dbReference type="InterPro" id="IPR002496">
    <property type="entry name" value="PRib_AMP_CycHydrolase_dom"/>
</dbReference>
<name>A0ABS7TJ53_9BACT</name>
<dbReference type="Gene3D" id="3.10.20.810">
    <property type="entry name" value="Phosphoribosyl-AMP cyclohydrolase"/>
    <property type="match status" value="1"/>
</dbReference>
<evidence type="ECO:0000256" key="4">
    <source>
        <dbReference type="ARBA" id="ARBA00005204"/>
    </source>
</evidence>
<dbReference type="Pfam" id="PF01503">
    <property type="entry name" value="PRA-PH"/>
    <property type="match status" value="1"/>
</dbReference>
<dbReference type="GO" id="GO:0004635">
    <property type="term" value="F:phosphoribosyl-AMP cyclohydrolase activity"/>
    <property type="evidence" value="ECO:0007669"/>
    <property type="project" value="UniProtKB-EC"/>
</dbReference>
<dbReference type="Proteomes" id="UP001139031">
    <property type="component" value="Unassembled WGS sequence"/>
</dbReference>
<dbReference type="InterPro" id="IPR021130">
    <property type="entry name" value="PRib-ATP_PPHydrolase-like"/>
</dbReference>
<dbReference type="EC" id="3.5.4.19" evidence="13"/>
<feature type="region of interest" description="Disordered" evidence="14">
    <location>
        <begin position="218"/>
        <end position="244"/>
    </location>
</feature>
<evidence type="ECO:0000256" key="1">
    <source>
        <dbReference type="ARBA" id="ARBA00000024"/>
    </source>
</evidence>
<comment type="pathway">
    <text evidence="4 13">Amino-acid biosynthesis; L-histidine biosynthesis; L-histidine from 5-phospho-alpha-D-ribose 1-diphosphate: step 2/9.</text>
</comment>
<dbReference type="NCBIfam" id="NF000768">
    <property type="entry name" value="PRK00051.1"/>
    <property type="match status" value="1"/>
</dbReference>
<dbReference type="CDD" id="cd11534">
    <property type="entry name" value="NTP-PPase_HisIE_like"/>
    <property type="match status" value="1"/>
</dbReference>
<evidence type="ECO:0000256" key="3">
    <source>
        <dbReference type="ARBA" id="ARBA00005169"/>
    </source>
</evidence>
<evidence type="ECO:0000256" key="2">
    <source>
        <dbReference type="ARBA" id="ARBA00001460"/>
    </source>
</evidence>
<keyword evidence="17" id="KW-1185">Reference proteome</keyword>
<evidence type="ECO:0000256" key="8">
    <source>
        <dbReference type="ARBA" id="ARBA00022741"/>
    </source>
</evidence>
<feature type="region of interest" description="Phosphoribosyl-ATP pyrophosphohydrolase" evidence="13">
    <location>
        <begin position="124"/>
        <end position="244"/>
    </location>
</feature>
<keyword evidence="10 13" id="KW-0067">ATP-binding</keyword>
<dbReference type="EC" id="3.6.1.31" evidence="13"/>
<comment type="catalytic activity">
    <reaction evidence="1 13">
        <text>1-(5-phospho-beta-D-ribosyl)-5'-AMP + H2O = 1-(5-phospho-beta-D-ribosyl)-5-[(5-phospho-beta-D-ribosylamino)methylideneamino]imidazole-4-carboxamide</text>
        <dbReference type="Rhea" id="RHEA:20049"/>
        <dbReference type="ChEBI" id="CHEBI:15377"/>
        <dbReference type="ChEBI" id="CHEBI:58435"/>
        <dbReference type="ChEBI" id="CHEBI:59457"/>
        <dbReference type="EC" id="3.5.4.19"/>
    </reaction>
</comment>
<dbReference type="PANTHER" id="PTHR42945">
    <property type="entry name" value="HISTIDINE BIOSYNTHESIS BIFUNCTIONAL PROTEIN"/>
    <property type="match status" value="1"/>
</dbReference>
<evidence type="ECO:0000256" key="14">
    <source>
        <dbReference type="SAM" id="MobiDB-lite"/>
    </source>
</evidence>
<dbReference type="HAMAP" id="MF_01019">
    <property type="entry name" value="HisIE"/>
    <property type="match status" value="1"/>
</dbReference>
<comment type="similarity">
    <text evidence="6 13">In the N-terminal section; belongs to the PRA-CH family.</text>
</comment>
<keyword evidence="7 13" id="KW-0028">Amino-acid biosynthesis</keyword>
<dbReference type="InterPro" id="IPR008179">
    <property type="entry name" value="HisE"/>
</dbReference>
<evidence type="ECO:0000313" key="16">
    <source>
        <dbReference type="EMBL" id="MBZ5708254.1"/>
    </source>
</evidence>
<dbReference type="NCBIfam" id="TIGR03188">
    <property type="entry name" value="histidine_hisI"/>
    <property type="match status" value="1"/>
</dbReference>
<dbReference type="SUPFAM" id="SSF101386">
    <property type="entry name" value="all-alpha NTP pyrophosphatases"/>
    <property type="match status" value="1"/>
</dbReference>
<protein>
    <recommendedName>
        <fullName evidence="13">Histidine biosynthesis bifunctional protein HisIE</fullName>
    </recommendedName>
    <domain>
        <recommendedName>
            <fullName evidence="13">Phosphoribosyl-AMP cyclohydrolase</fullName>
            <shortName evidence="13">PRA-CH</shortName>
            <ecNumber evidence="13">3.5.4.19</ecNumber>
        </recommendedName>
    </domain>
    <domain>
        <recommendedName>
            <fullName evidence="13">Phosphoribosyl-ATP pyrophosphatase</fullName>
            <shortName evidence="13">PRA-PH</shortName>
            <ecNumber evidence="13">3.6.1.31</ecNumber>
        </recommendedName>
    </domain>
</protein>
<evidence type="ECO:0000256" key="13">
    <source>
        <dbReference type="HAMAP-Rule" id="MF_01019"/>
    </source>
</evidence>
<dbReference type="InterPro" id="IPR038019">
    <property type="entry name" value="PRib_AMP_CycHydrolase_sf"/>
</dbReference>
<comment type="catalytic activity">
    <reaction evidence="2 13">
        <text>1-(5-phospho-beta-D-ribosyl)-ATP + H2O = 1-(5-phospho-beta-D-ribosyl)-5'-AMP + diphosphate + H(+)</text>
        <dbReference type="Rhea" id="RHEA:22828"/>
        <dbReference type="ChEBI" id="CHEBI:15377"/>
        <dbReference type="ChEBI" id="CHEBI:15378"/>
        <dbReference type="ChEBI" id="CHEBI:33019"/>
        <dbReference type="ChEBI" id="CHEBI:59457"/>
        <dbReference type="ChEBI" id="CHEBI:73183"/>
        <dbReference type="EC" id="3.6.1.31"/>
    </reaction>
</comment>
<evidence type="ECO:0000259" key="15">
    <source>
        <dbReference type="Pfam" id="PF01502"/>
    </source>
</evidence>
<keyword evidence="12 13" id="KW-0511">Multifunctional enzyme</keyword>
<dbReference type="Gene3D" id="1.10.287.1080">
    <property type="entry name" value="MazG-like"/>
    <property type="match status" value="1"/>
</dbReference>
<dbReference type="NCBIfam" id="NF002747">
    <property type="entry name" value="PRK02759.1"/>
    <property type="match status" value="1"/>
</dbReference>
<keyword evidence="8 13" id="KW-0547">Nucleotide-binding</keyword>
<evidence type="ECO:0000256" key="11">
    <source>
        <dbReference type="ARBA" id="ARBA00023102"/>
    </source>
</evidence>
<keyword evidence="11 13" id="KW-0368">Histidine biosynthesis</keyword>
<comment type="similarity">
    <text evidence="5 13">In the C-terminal section; belongs to the PRA-PH family.</text>
</comment>
<sequence>MSLPTDPAALWSTLTPGPDGLVAAVVQHADTGEVLMLGYMNAEALARTLAGGRVTFWSRSRQQLWEKGETSGHTLELRGLHVDCDADALLVQAVPRGPTCHTGAPSCFFRPVGEPPAPRPSAVFEQVFAEICERKAGRGMTNRDGKSYVRELLAAGAPKLAAKLAEEAGELAEALAGTDRDHVAREAADLVFHALVGLAHADVALADVAAVLARRMGRSGLDEKAARTQTAASAADPDERPPSG</sequence>
<keyword evidence="13" id="KW-0963">Cytoplasm</keyword>
<dbReference type="SUPFAM" id="SSF141734">
    <property type="entry name" value="HisI-like"/>
    <property type="match status" value="1"/>
</dbReference>
<dbReference type="EMBL" id="JAIRAU010000001">
    <property type="protein sequence ID" value="MBZ5708254.1"/>
    <property type="molecule type" value="Genomic_DNA"/>
</dbReference>
<accession>A0ABS7TJ53</accession>
<comment type="caution">
    <text evidence="16">The sequence shown here is derived from an EMBL/GenBank/DDBJ whole genome shotgun (WGS) entry which is preliminary data.</text>
</comment>
<dbReference type="Pfam" id="PF01502">
    <property type="entry name" value="PRA-CH"/>
    <property type="match status" value="1"/>
</dbReference>
<evidence type="ECO:0000256" key="9">
    <source>
        <dbReference type="ARBA" id="ARBA00022801"/>
    </source>
</evidence>
<keyword evidence="9 13" id="KW-0378">Hydrolase</keyword>
<dbReference type="InterPro" id="IPR023019">
    <property type="entry name" value="His_synth_HisIE"/>
</dbReference>
<proteinExistence type="inferred from homology"/>
<feature type="domain" description="Phosphoribosyl-AMP cyclohydrolase" evidence="15">
    <location>
        <begin position="36"/>
        <end position="109"/>
    </location>
</feature>
<dbReference type="RefSeq" id="WP_224190005.1">
    <property type="nucleotide sequence ID" value="NZ_JAIRAU010000001.1"/>
</dbReference>
<comment type="pathway">
    <text evidence="3 13">Amino-acid biosynthesis; L-histidine biosynthesis; L-histidine from 5-phospho-alpha-D-ribose 1-diphosphate: step 3/9.</text>
</comment>
<feature type="region of interest" description="Phosphoribosyl-AMP cyclohydrolase" evidence="13">
    <location>
        <begin position="1"/>
        <end position="123"/>
    </location>
</feature>
<evidence type="ECO:0000256" key="5">
    <source>
        <dbReference type="ARBA" id="ARBA00007731"/>
    </source>
</evidence>
<evidence type="ECO:0000256" key="12">
    <source>
        <dbReference type="ARBA" id="ARBA00023268"/>
    </source>
</evidence>